<organism evidence="2 3">
    <name type="scientific">Onychostoma macrolepis</name>
    <dbReference type="NCBI Taxonomy" id="369639"/>
    <lineage>
        <taxon>Eukaryota</taxon>
        <taxon>Metazoa</taxon>
        <taxon>Chordata</taxon>
        <taxon>Craniata</taxon>
        <taxon>Vertebrata</taxon>
        <taxon>Euteleostomi</taxon>
        <taxon>Actinopterygii</taxon>
        <taxon>Neopterygii</taxon>
        <taxon>Teleostei</taxon>
        <taxon>Ostariophysi</taxon>
        <taxon>Cypriniformes</taxon>
        <taxon>Cyprinidae</taxon>
        <taxon>Acrossocheilinae</taxon>
        <taxon>Onychostoma</taxon>
    </lineage>
</organism>
<dbReference type="Proteomes" id="UP000579812">
    <property type="component" value="Unassembled WGS sequence"/>
</dbReference>
<comment type="caution">
    <text evidence="2">The sequence shown here is derived from an EMBL/GenBank/DDBJ whole genome shotgun (WGS) entry which is preliminary data.</text>
</comment>
<keyword evidence="3" id="KW-1185">Reference proteome</keyword>
<feature type="region of interest" description="Disordered" evidence="1">
    <location>
        <begin position="42"/>
        <end position="103"/>
    </location>
</feature>
<sequence>MSVLLNSDDTEREEHLDYVRELLIVNMERKLTCDDILDILFDSDAEPGSSSDGPLSESNEEAHLPENLAGCDRSEALTIPDNAGPASPSNLDIQSILSTSPGL</sequence>
<feature type="compositionally biased region" description="Polar residues" evidence="1">
    <location>
        <begin position="87"/>
        <end position="103"/>
    </location>
</feature>
<name>A0A7J6D4W3_9TELE</name>
<feature type="compositionally biased region" description="Polar residues" evidence="1">
    <location>
        <begin position="48"/>
        <end position="57"/>
    </location>
</feature>
<gene>
    <name evidence="2" type="ORF">G5714_004511</name>
</gene>
<dbReference type="EMBL" id="JAAMOB010000004">
    <property type="protein sequence ID" value="KAF4114288.1"/>
    <property type="molecule type" value="Genomic_DNA"/>
</dbReference>
<protein>
    <submittedName>
        <fullName evidence="2">Uncharacterized protein</fullName>
    </submittedName>
</protein>
<evidence type="ECO:0000256" key="1">
    <source>
        <dbReference type="SAM" id="MobiDB-lite"/>
    </source>
</evidence>
<evidence type="ECO:0000313" key="2">
    <source>
        <dbReference type="EMBL" id="KAF4114288.1"/>
    </source>
</evidence>
<dbReference type="AlphaFoldDB" id="A0A7J6D4W3"/>
<reference evidence="2 3" key="1">
    <citation type="submission" date="2020-04" db="EMBL/GenBank/DDBJ databases">
        <title>Chromosome-level genome assembly of a cyprinid fish Onychostoma macrolepis by integration of Nanopore Sequencing, Bionano and Hi-C technology.</title>
        <authorList>
            <person name="Wang D."/>
        </authorList>
    </citation>
    <scope>NUCLEOTIDE SEQUENCE [LARGE SCALE GENOMIC DNA]</scope>
    <source>
        <strain evidence="2">SWU-2019</strain>
        <tissue evidence="2">Muscle</tissue>
    </source>
</reference>
<proteinExistence type="predicted"/>
<evidence type="ECO:0000313" key="3">
    <source>
        <dbReference type="Proteomes" id="UP000579812"/>
    </source>
</evidence>
<accession>A0A7J6D4W3</accession>